<dbReference type="EMBL" id="RQFO01000017">
    <property type="protein sequence ID" value="TGL00614.1"/>
    <property type="molecule type" value="Genomic_DNA"/>
</dbReference>
<evidence type="ECO:0000313" key="3">
    <source>
        <dbReference type="Proteomes" id="UP000297465"/>
    </source>
</evidence>
<dbReference type="RefSeq" id="WP_135572498.1">
    <property type="nucleotide sequence ID" value="NZ_RQFN01000024.1"/>
</dbReference>
<keyword evidence="3" id="KW-1185">Reference proteome</keyword>
<dbReference type="Proteomes" id="UP000297465">
    <property type="component" value="Unassembled WGS sequence"/>
</dbReference>
<gene>
    <name evidence="2" type="ORF">EHQ31_17645</name>
</gene>
<dbReference type="Pfam" id="PF08239">
    <property type="entry name" value="SH3_3"/>
    <property type="match status" value="1"/>
</dbReference>
<evidence type="ECO:0000259" key="1">
    <source>
        <dbReference type="SMART" id="SM00287"/>
    </source>
</evidence>
<accession>A0ABY2LN60</accession>
<evidence type="ECO:0000313" key="2">
    <source>
        <dbReference type="EMBL" id="TGL00614.1"/>
    </source>
</evidence>
<name>A0ABY2LN60_9LEPT</name>
<reference evidence="3" key="1">
    <citation type="journal article" date="2019" name="PLoS Negl. Trop. Dis.">
        <title>Revisiting the worldwide diversity of Leptospira species in the environment.</title>
        <authorList>
            <person name="Vincent A.T."/>
            <person name="Schiettekatte O."/>
            <person name="Bourhy P."/>
            <person name="Veyrier F.J."/>
            <person name="Picardeau M."/>
        </authorList>
    </citation>
    <scope>NUCLEOTIDE SEQUENCE [LARGE SCALE GENOMIC DNA]</scope>
    <source>
        <strain evidence="3">201800278</strain>
    </source>
</reference>
<feature type="domain" description="SH3b" evidence="1">
    <location>
        <begin position="20"/>
        <end position="90"/>
    </location>
</feature>
<sequence length="279" mass="33074">MIQRNYLLLLYFFFTMCSYQKDVYISGNKVMLREKPSEKSKVIRQLDGNIKVTVLGEITDDNSDYRLWTKVRSSNHFEGYVYSDYIFSSPQSFSAVKNVSSKLKFELNNGSLRILDGKTSKLLDTIFVGSRYQKVFKTEQKGHFLLIVFQNDEEEFEGVVYDLNLHRVFLKNLSKQIHMHMCYFESVSPQDLFFVFDVGTGFVRTKYVFDLSKSEYHVFDGMRKELQWIAPRTFIFYTTPSERETNLPILKGDSILEEKRIWRNGNIYRTKTIRYTYQD</sequence>
<dbReference type="SMART" id="SM00287">
    <property type="entry name" value="SH3b"/>
    <property type="match status" value="1"/>
</dbReference>
<organism evidence="2 3">
    <name type="scientific">Leptospira montravelensis</name>
    <dbReference type="NCBI Taxonomy" id="2484961"/>
    <lineage>
        <taxon>Bacteria</taxon>
        <taxon>Pseudomonadati</taxon>
        <taxon>Spirochaetota</taxon>
        <taxon>Spirochaetia</taxon>
        <taxon>Leptospirales</taxon>
        <taxon>Leptospiraceae</taxon>
        <taxon>Leptospira</taxon>
    </lineage>
</organism>
<comment type="caution">
    <text evidence="2">The sequence shown here is derived from an EMBL/GenBank/DDBJ whole genome shotgun (WGS) entry which is preliminary data.</text>
</comment>
<dbReference type="Gene3D" id="2.30.30.40">
    <property type="entry name" value="SH3 Domains"/>
    <property type="match status" value="1"/>
</dbReference>
<dbReference type="InterPro" id="IPR003646">
    <property type="entry name" value="SH3-like_bac-type"/>
</dbReference>
<protein>
    <submittedName>
        <fullName evidence="2">SH3 domain-containing protein</fullName>
    </submittedName>
</protein>
<proteinExistence type="predicted"/>